<comment type="function">
    <text evidence="1 10">Controls the rotational direction of flagella during chemotaxis.</text>
</comment>
<dbReference type="RefSeq" id="WP_105514541.1">
    <property type="nucleotide sequence ID" value="NZ_PVEP01000003.1"/>
</dbReference>
<evidence type="ECO:0000256" key="5">
    <source>
        <dbReference type="ARBA" id="ARBA00022500"/>
    </source>
</evidence>
<feature type="region of interest" description="Disordered" evidence="11">
    <location>
        <begin position="30"/>
        <end position="73"/>
    </location>
</feature>
<dbReference type="GO" id="GO:0009425">
    <property type="term" value="C:bacterial-type flagellum basal body"/>
    <property type="evidence" value="ECO:0007669"/>
    <property type="project" value="InterPro"/>
</dbReference>
<keyword evidence="6" id="KW-0812">Transmembrane</keyword>
<dbReference type="AlphaFoldDB" id="A0A2S8S8H4"/>
<keyword evidence="5 10" id="KW-0145">Chemotaxis</keyword>
<comment type="subcellular location">
    <subcellularLocation>
        <location evidence="10">Cell inner membrane</location>
    </subcellularLocation>
    <subcellularLocation>
        <location evidence="2">Cell membrane</location>
        <topology evidence="2">Single-pass membrane protein</topology>
    </subcellularLocation>
</comment>
<proteinExistence type="inferred from homology"/>
<feature type="compositionally biased region" description="Basic and acidic residues" evidence="11">
    <location>
        <begin position="30"/>
        <end position="52"/>
    </location>
</feature>
<evidence type="ECO:0000256" key="2">
    <source>
        <dbReference type="ARBA" id="ARBA00004162"/>
    </source>
</evidence>
<evidence type="ECO:0000256" key="6">
    <source>
        <dbReference type="ARBA" id="ARBA00022692"/>
    </source>
</evidence>
<keyword evidence="10" id="KW-0997">Cell inner membrane</keyword>
<evidence type="ECO:0000256" key="11">
    <source>
        <dbReference type="SAM" id="MobiDB-lite"/>
    </source>
</evidence>
<keyword evidence="9 10" id="KW-0472">Membrane</keyword>
<dbReference type="EMBL" id="PVEP01000003">
    <property type="protein sequence ID" value="PQV57110.1"/>
    <property type="molecule type" value="Genomic_DNA"/>
</dbReference>
<evidence type="ECO:0000256" key="3">
    <source>
        <dbReference type="ARBA" id="ARBA00008281"/>
    </source>
</evidence>
<organism evidence="12 13">
    <name type="scientific">Albidovulum denitrificans</name>
    <dbReference type="NCBI Taxonomy" id="404881"/>
    <lineage>
        <taxon>Bacteria</taxon>
        <taxon>Pseudomonadati</taxon>
        <taxon>Pseudomonadota</taxon>
        <taxon>Alphaproteobacteria</taxon>
        <taxon>Rhodobacterales</taxon>
        <taxon>Paracoccaceae</taxon>
        <taxon>Albidovulum</taxon>
    </lineage>
</organism>
<protein>
    <recommendedName>
        <fullName evidence="10">Flagellar protein FliL</fullName>
    </recommendedName>
</protein>
<dbReference type="InterPro" id="IPR005503">
    <property type="entry name" value="FliL"/>
</dbReference>
<keyword evidence="7 10" id="KW-0283">Flagellar rotation</keyword>
<dbReference type="GO" id="GO:0005886">
    <property type="term" value="C:plasma membrane"/>
    <property type="evidence" value="ECO:0007669"/>
    <property type="project" value="UniProtKB-SubCell"/>
</dbReference>
<sequence length="181" mass="19002">MKKLIPLLLGLVGLIAGGGVGYVLRPDAKAEHPAETPAPDGEHAEAKPEQADAHAPAEATAEHGDGHGEDGHASATEFVKLNNQFVVPVIKDESVVALVILSLTVEATTGSREAVFATEPKLRDSFLQVLFDHANAGGFDGAFTQTGRMAQLRKALLEPARVVLGDAVKDVLITDIVRQDG</sequence>
<name>A0A2S8S8H4_9RHOB</name>
<dbReference type="GO" id="GO:0006935">
    <property type="term" value="P:chemotaxis"/>
    <property type="evidence" value="ECO:0007669"/>
    <property type="project" value="UniProtKB-KW"/>
</dbReference>
<evidence type="ECO:0000256" key="4">
    <source>
        <dbReference type="ARBA" id="ARBA00022475"/>
    </source>
</evidence>
<evidence type="ECO:0000256" key="9">
    <source>
        <dbReference type="ARBA" id="ARBA00023136"/>
    </source>
</evidence>
<keyword evidence="4" id="KW-1003">Cell membrane</keyword>
<gene>
    <name evidence="12" type="ORF">LX70_01969</name>
</gene>
<evidence type="ECO:0000256" key="1">
    <source>
        <dbReference type="ARBA" id="ARBA00002254"/>
    </source>
</evidence>
<keyword evidence="12" id="KW-0282">Flagellum</keyword>
<dbReference type="GO" id="GO:0071973">
    <property type="term" value="P:bacterial-type flagellum-dependent cell motility"/>
    <property type="evidence" value="ECO:0007669"/>
    <property type="project" value="InterPro"/>
</dbReference>
<dbReference type="Pfam" id="PF03748">
    <property type="entry name" value="FliL"/>
    <property type="match status" value="1"/>
</dbReference>
<reference evidence="12 13" key="1">
    <citation type="submission" date="2018-02" db="EMBL/GenBank/DDBJ databases">
        <title>Genomic Encyclopedia of Archaeal and Bacterial Type Strains, Phase II (KMG-II): from individual species to whole genera.</title>
        <authorList>
            <person name="Goeker M."/>
        </authorList>
    </citation>
    <scope>NUCLEOTIDE SEQUENCE [LARGE SCALE GENOMIC DNA]</scope>
    <source>
        <strain evidence="12 13">DSM 18921</strain>
    </source>
</reference>
<feature type="compositionally biased region" description="Basic and acidic residues" evidence="11">
    <location>
        <begin position="60"/>
        <end position="72"/>
    </location>
</feature>
<accession>A0A2S8S8H4</accession>
<evidence type="ECO:0000256" key="8">
    <source>
        <dbReference type="ARBA" id="ARBA00022989"/>
    </source>
</evidence>
<keyword evidence="13" id="KW-1185">Reference proteome</keyword>
<comment type="caution">
    <text evidence="12">The sequence shown here is derived from an EMBL/GenBank/DDBJ whole genome shotgun (WGS) entry which is preliminary data.</text>
</comment>
<evidence type="ECO:0000313" key="12">
    <source>
        <dbReference type="EMBL" id="PQV57110.1"/>
    </source>
</evidence>
<evidence type="ECO:0000256" key="10">
    <source>
        <dbReference type="RuleBase" id="RU364125"/>
    </source>
</evidence>
<keyword evidence="12" id="KW-0966">Cell projection</keyword>
<dbReference type="Proteomes" id="UP000238338">
    <property type="component" value="Unassembled WGS sequence"/>
</dbReference>
<keyword evidence="12" id="KW-0969">Cilium</keyword>
<dbReference type="OrthoDB" id="7864548at2"/>
<comment type="similarity">
    <text evidence="3 10">Belongs to the FliL family.</text>
</comment>
<evidence type="ECO:0000256" key="7">
    <source>
        <dbReference type="ARBA" id="ARBA00022779"/>
    </source>
</evidence>
<evidence type="ECO:0000313" key="13">
    <source>
        <dbReference type="Proteomes" id="UP000238338"/>
    </source>
</evidence>
<keyword evidence="8" id="KW-1133">Transmembrane helix</keyword>